<organism evidence="1 3">
    <name type="scientific">Cercospora beticola</name>
    <name type="common">Sugarbeet leaf spot fungus</name>
    <dbReference type="NCBI Taxonomy" id="122368"/>
    <lineage>
        <taxon>Eukaryota</taxon>
        <taxon>Fungi</taxon>
        <taxon>Dikarya</taxon>
        <taxon>Ascomycota</taxon>
        <taxon>Pezizomycotina</taxon>
        <taxon>Dothideomycetes</taxon>
        <taxon>Dothideomycetidae</taxon>
        <taxon>Mycosphaerellales</taxon>
        <taxon>Mycosphaerellaceae</taxon>
        <taxon>Cercospora</taxon>
    </lineage>
</organism>
<gene>
    <name evidence="1" type="ORF">CB0940_12273</name>
    <name evidence="2" type="ORF">RHO25_011707</name>
</gene>
<dbReference type="EMBL" id="LKMD01000211">
    <property type="protein sequence ID" value="PIA82445.1"/>
    <property type="molecule type" value="Genomic_DNA"/>
</dbReference>
<keyword evidence="4" id="KW-1185">Reference proteome</keyword>
<evidence type="ECO:0000313" key="1">
    <source>
        <dbReference type="EMBL" id="PIA82445.1"/>
    </source>
</evidence>
<evidence type="ECO:0000313" key="2">
    <source>
        <dbReference type="EMBL" id="WPB07047.1"/>
    </source>
</evidence>
<evidence type="ECO:0000313" key="4">
    <source>
        <dbReference type="Proteomes" id="UP001302367"/>
    </source>
</evidence>
<evidence type="ECO:0000313" key="3">
    <source>
        <dbReference type="Proteomes" id="UP000230605"/>
    </source>
</evidence>
<reference evidence="2 4" key="2">
    <citation type="submission" date="2023-09" db="EMBL/GenBank/DDBJ databases">
        <title>Complete-Gapless Cercospora beticola genome.</title>
        <authorList>
            <person name="Wyatt N.A."/>
            <person name="Spanner R.E."/>
            <person name="Bolton M.D."/>
        </authorList>
    </citation>
    <scope>NUCLEOTIDE SEQUENCE [LARGE SCALE GENOMIC DNA]</scope>
    <source>
        <strain evidence="2">Cb09-40</strain>
    </source>
</reference>
<dbReference type="EMBL" id="CP134191">
    <property type="protein sequence ID" value="WPB07047.1"/>
    <property type="molecule type" value="Genomic_DNA"/>
</dbReference>
<accession>A0A2G5GQ88</accession>
<sequence length="117" mass="12662">MLNIAHLAPEPQISTPKQTLKPAGVVALVVFLKLSMRKTNATIAFSSRKDHFGVAVDDLFRPLDHSAFVCHSTTTVLPSYATDVAELSLAAASGGNMVSRDVSSENSWWNLLSVHQK</sequence>
<proteinExistence type="predicted"/>
<dbReference type="AlphaFoldDB" id="A0A2G5GQ88"/>
<reference evidence="1 3" key="1">
    <citation type="submission" date="2015-10" db="EMBL/GenBank/DDBJ databases">
        <title>The cercosporin biosynthetic gene cluster was horizontally transferred to several fungal lineages and shown to be expanded in Cercospora beticola based on microsynteny with recipient genomes.</title>
        <authorList>
            <person name="De Jonge R."/>
            <person name="Ebert M.K."/>
            <person name="Suttle J.C."/>
            <person name="Jurick Ii W.M."/>
            <person name="Secor G.A."/>
            <person name="Thomma B.P."/>
            <person name="Van De Peer Y."/>
            <person name="Bolton M.D."/>
        </authorList>
    </citation>
    <scope>NUCLEOTIDE SEQUENCE [LARGE SCALE GENOMIC DNA]</scope>
    <source>
        <strain evidence="1 3">09-40</strain>
    </source>
</reference>
<dbReference type="Proteomes" id="UP000230605">
    <property type="component" value="Unassembled WGS sequence"/>
</dbReference>
<name>A0A2G5GQ88_CERBT</name>
<protein>
    <submittedName>
        <fullName evidence="1">Uncharacterized protein</fullName>
    </submittedName>
</protein>
<dbReference type="Proteomes" id="UP001302367">
    <property type="component" value="Chromosome 8"/>
</dbReference>